<dbReference type="STRING" id="745531.A0A0C3P2S1"/>
<name>A0A0C3P2S1_PHLG1</name>
<accession>A0A0C3P2S1</accession>
<protein>
    <recommendedName>
        <fullName evidence="2">C2H2-type domain-containing protein</fullName>
    </recommendedName>
</protein>
<keyword evidence="1" id="KW-0479">Metal-binding</keyword>
<sequence length="238" mass="26700">MHATLPVIGSATHESEWDLIQHFAGSSAHVSCQQCRRHFDHDEHLTEHYEYDHRYCRDCNEIHEHSLQEHDRQEHHYCVPCRSSFQRLDCARAFVTNAHLIAHWESGACRSGVTRHSIDRFAIQADGGGVITDAARLIAHGDGATSGRPRTRGAYECVLCHRAFRTLGALNAHLRSPAHAARIYKCPNVFDGCGVQCSTLSGLVQHVESECCGVQRFRRQVDPLMDNFTGGMRSLTAD</sequence>
<dbReference type="InterPro" id="IPR036236">
    <property type="entry name" value="Znf_C2H2_sf"/>
</dbReference>
<evidence type="ECO:0000313" key="4">
    <source>
        <dbReference type="Proteomes" id="UP000053257"/>
    </source>
</evidence>
<dbReference type="Proteomes" id="UP000053257">
    <property type="component" value="Unassembled WGS sequence"/>
</dbReference>
<dbReference type="PROSITE" id="PS00028">
    <property type="entry name" value="ZINC_FINGER_C2H2_1"/>
    <property type="match status" value="2"/>
</dbReference>
<dbReference type="GO" id="GO:0008270">
    <property type="term" value="F:zinc ion binding"/>
    <property type="evidence" value="ECO:0007669"/>
    <property type="project" value="UniProtKB-KW"/>
</dbReference>
<dbReference type="OrthoDB" id="6077919at2759"/>
<reference evidence="3 4" key="1">
    <citation type="journal article" date="2014" name="PLoS Genet.">
        <title>Analysis of the Phlebiopsis gigantea genome, transcriptome and secretome provides insight into its pioneer colonization strategies of wood.</title>
        <authorList>
            <person name="Hori C."/>
            <person name="Ishida T."/>
            <person name="Igarashi K."/>
            <person name="Samejima M."/>
            <person name="Suzuki H."/>
            <person name="Master E."/>
            <person name="Ferreira P."/>
            <person name="Ruiz-Duenas F.J."/>
            <person name="Held B."/>
            <person name="Canessa P."/>
            <person name="Larrondo L.F."/>
            <person name="Schmoll M."/>
            <person name="Druzhinina I.S."/>
            <person name="Kubicek C.P."/>
            <person name="Gaskell J.A."/>
            <person name="Kersten P."/>
            <person name="St John F."/>
            <person name="Glasner J."/>
            <person name="Sabat G."/>
            <person name="Splinter BonDurant S."/>
            <person name="Syed K."/>
            <person name="Yadav J."/>
            <person name="Mgbeahuruike A.C."/>
            <person name="Kovalchuk A."/>
            <person name="Asiegbu F.O."/>
            <person name="Lackner G."/>
            <person name="Hoffmeister D."/>
            <person name="Rencoret J."/>
            <person name="Gutierrez A."/>
            <person name="Sun H."/>
            <person name="Lindquist E."/>
            <person name="Barry K."/>
            <person name="Riley R."/>
            <person name="Grigoriev I.V."/>
            <person name="Henrissat B."/>
            <person name="Kues U."/>
            <person name="Berka R.M."/>
            <person name="Martinez A.T."/>
            <person name="Covert S.F."/>
            <person name="Blanchette R.A."/>
            <person name="Cullen D."/>
        </authorList>
    </citation>
    <scope>NUCLEOTIDE SEQUENCE [LARGE SCALE GENOMIC DNA]</scope>
    <source>
        <strain evidence="3 4">11061_1 CR5-6</strain>
    </source>
</reference>
<organism evidence="3 4">
    <name type="scientific">Phlebiopsis gigantea (strain 11061_1 CR5-6)</name>
    <name type="common">White-rot fungus</name>
    <name type="synonym">Peniophora gigantea</name>
    <dbReference type="NCBI Taxonomy" id="745531"/>
    <lineage>
        <taxon>Eukaryota</taxon>
        <taxon>Fungi</taxon>
        <taxon>Dikarya</taxon>
        <taxon>Basidiomycota</taxon>
        <taxon>Agaricomycotina</taxon>
        <taxon>Agaricomycetes</taxon>
        <taxon>Polyporales</taxon>
        <taxon>Phanerochaetaceae</taxon>
        <taxon>Phlebiopsis</taxon>
    </lineage>
</organism>
<evidence type="ECO:0000256" key="1">
    <source>
        <dbReference type="PROSITE-ProRule" id="PRU00042"/>
    </source>
</evidence>
<dbReference type="Gene3D" id="3.30.160.60">
    <property type="entry name" value="Classic Zinc Finger"/>
    <property type="match status" value="1"/>
</dbReference>
<dbReference type="Pfam" id="PF00096">
    <property type="entry name" value="zf-C2H2"/>
    <property type="match status" value="1"/>
</dbReference>
<feature type="domain" description="C2H2-type" evidence="2">
    <location>
        <begin position="30"/>
        <end position="58"/>
    </location>
</feature>
<dbReference type="PROSITE" id="PS50157">
    <property type="entry name" value="ZINC_FINGER_C2H2_2"/>
    <property type="match status" value="2"/>
</dbReference>
<dbReference type="AlphaFoldDB" id="A0A0C3P2S1"/>
<evidence type="ECO:0000313" key="3">
    <source>
        <dbReference type="EMBL" id="KIP12214.1"/>
    </source>
</evidence>
<keyword evidence="1" id="KW-0863">Zinc-finger</keyword>
<evidence type="ECO:0000259" key="2">
    <source>
        <dbReference type="PROSITE" id="PS50157"/>
    </source>
</evidence>
<keyword evidence="1" id="KW-0862">Zinc</keyword>
<dbReference type="HOGENOM" id="CLU_075838_1_1_1"/>
<feature type="domain" description="C2H2-type" evidence="2">
    <location>
        <begin position="155"/>
        <end position="180"/>
    </location>
</feature>
<dbReference type="SMART" id="SM00355">
    <property type="entry name" value="ZnF_C2H2"/>
    <property type="match status" value="2"/>
</dbReference>
<dbReference type="EMBL" id="KN840441">
    <property type="protein sequence ID" value="KIP12214.1"/>
    <property type="molecule type" value="Genomic_DNA"/>
</dbReference>
<dbReference type="InterPro" id="IPR013087">
    <property type="entry name" value="Znf_C2H2_type"/>
</dbReference>
<gene>
    <name evidence="3" type="ORF">PHLGIDRAFT_124365</name>
</gene>
<keyword evidence="4" id="KW-1185">Reference proteome</keyword>
<dbReference type="SUPFAM" id="SSF57667">
    <property type="entry name" value="beta-beta-alpha zinc fingers"/>
    <property type="match status" value="1"/>
</dbReference>
<proteinExistence type="predicted"/>